<evidence type="ECO:0000313" key="3">
    <source>
        <dbReference type="EMBL" id="MFD2597779.1"/>
    </source>
</evidence>
<dbReference type="Pfam" id="PF18917">
    <property type="entry name" value="LiaI-LiaF-like_TM1"/>
    <property type="match status" value="1"/>
</dbReference>
<dbReference type="InterPro" id="IPR043726">
    <property type="entry name" value="LiaI-LiaF-like_TM1"/>
</dbReference>
<dbReference type="EMBL" id="JBHUMA010000004">
    <property type="protein sequence ID" value="MFD2597779.1"/>
    <property type="molecule type" value="Genomic_DNA"/>
</dbReference>
<sequence length="303" mass="33328">MNNKLGFGIWLVFAGAIILLHNLDIIDFNFYAIMKLWPLAIVSVGLSLLLQNRPNGVLISMICNIAICSVLTFKGLTDNETTHKNRISNIDSNEQAQRVAINHEASVESVKLHINGGAAGFKMVKPTDKSKLFAAWTDSPNIRLDLRESGTTNRELFFDAKHDDSRSKKNSIDFSLHSDPLWDLEVNVGAASFKADFSPYRLQNLNINAGASSMSLVFGQPENENTNIEINTGASSVKLEIPDDAAYRVTGKNVISSTKYEGAKKVDKGVYQTPNYNAASKKYDIQLNGAANSISVSTYSFEK</sequence>
<organism evidence="3 4">
    <name type="scientific">Sphingobacterium corticis</name>
    <dbReference type="NCBI Taxonomy" id="1812823"/>
    <lineage>
        <taxon>Bacteria</taxon>
        <taxon>Pseudomonadati</taxon>
        <taxon>Bacteroidota</taxon>
        <taxon>Sphingobacteriia</taxon>
        <taxon>Sphingobacteriales</taxon>
        <taxon>Sphingobacteriaceae</taxon>
        <taxon>Sphingobacterium</taxon>
    </lineage>
</organism>
<feature type="transmembrane region" description="Helical" evidence="1">
    <location>
        <begin position="56"/>
        <end position="76"/>
    </location>
</feature>
<reference evidence="4" key="1">
    <citation type="journal article" date="2019" name="Int. J. Syst. Evol. Microbiol.">
        <title>The Global Catalogue of Microorganisms (GCM) 10K type strain sequencing project: providing services to taxonomists for standard genome sequencing and annotation.</title>
        <authorList>
            <consortium name="The Broad Institute Genomics Platform"/>
            <consortium name="The Broad Institute Genome Sequencing Center for Infectious Disease"/>
            <person name="Wu L."/>
            <person name="Ma J."/>
        </authorList>
    </citation>
    <scope>NUCLEOTIDE SEQUENCE [LARGE SCALE GENOMIC DNA]</scope>
    <source>
        <strain evidence="4">KCTC 42248</strain>
    </source>
</reference>
<evidence type="ECO:0000259" key="2">
    <source>
        <dbReference type="Pfam" id="PF18917"/>
    </source>
</evidence>
<accession>A0ABW5NIB1</accession>
<proteinExistence type="predicted"/>
<gene>
    <name evidence="3" type="ORF">ACFSQ3_02355</name>
</gene>
<keyword evidence="1" id="KW-0472">Membrane</keyword>
<keyword evidence="1" id="KW-0812">Transmembrane</keyword>
<keyword evidence="1" id="KW-1133">Transmembrane helix</keyword>
<keyword evidence="4" id="KW-1185">Reference proteome</keyword>
<feature type="domain" description="LiaI-LiaF-like transmembrane region" evidence="2">
    <location>
        <begin position="6"/>
        <end position="49"/>
    </location>
</feature>
<feature type="transmembrane region" description="Helical" evidence="1">
    <location>
        <begin position="30"/>
        <end position="50"/>
    </location>
</feature>
<feature type="transmembrane region" description="Helical" evidence="1">
    <location>
        <begin position="6"/>
        <end position="23"/>
    </location>
</feature>
<protein>
    <submittedName>
        <fullName evidence="3">LiaI-LiaF-like domain-containing protein</fullName>
    </submittedName>
</protein>
<evidence type="ECO:0000313" key="4">
    <source>
        <dbReference type="Proteomes" id="UP001597393"/>
    </source>
</evidence>
<dbReference type="Proteomes" id="UP001597393">
    <property type="component" value="Unassembled WGS sequence"/>
</dbReference>
<evidence type="ECO:0000256" key="1">
    <source>
        <dbReference type="SAM" id="Phobius"/>
    </source>
</evidence>
<dbReference type="RefSeq" id="WP_380867153.1">
    <property type="nucleotide sequence ID" value="NZ_JBHUMA010000004.1"/>
</dbReference>
<comment type="caution">
    <text evidence="3">The sequence shown here is derived from an EMBL/GenBank/DDBJ whole genome shotgun (WGS) entry which is preliminary data.</text>
</comment>
<name>A0ABW5NIB1_9SPHI</name>